<protein>
    <recommendedName>
        <fullName evidence="1">Glycosyltransferase 2-like domain-containing protein</fullName>
    </recommendedName>
</protein>
<dbReference type="Pfam" id="PF00535">
    <property type="entry name" value="Glycos_transf_2"/>
    <property type="match status" value="1"/>
</dbReference>
<evidence type="ECO:0000313" key="2">
    <source>
        <dbReference type="EMBL" id="MBK5930586.1"/>
    </source>
</evidence>
<organism evidence="2 3">
    <name type="scientific">Halochromatium salexigens</name>
    <name type="common">Chromatium salexigens</name>
    <dbReference type="NCBI Taxonomy" id="49447"/>
    <lineage>
        <taxon>Bacteria</taxon>
        <taxon>Pseudomonadati</taxon>
        <taxon>Pseudomonadota</taxon>
        <taxon>Gammaproteobacteria</taxon>
        <taxon>Chromatiales</taxon>
        <taxon>Chromatiaceae</taxon>
        <taxon>Halochromatium</taxon>
    </lineage>
</organism>
<evidence type="ECO:0000313" key="3">
    <source>
        <dbReference type="Proteomes" id="UP001296967"/>
    </source>
</evidence>
<sequence>MGKLNVSVVIPAYNAEKYLETAVRSAVDFSDVQEVIIVDDGSQDGTLELSLKLKEENQKIKVCQHPKKKNKGVSASRNLGINLATGDYIAFLDADDFYLPNRFDAENTIFNERPDVEGVYGAIGAQFITDLGEARFKDSKMMQLTTISGSPPPEELLDVLLGIHETYHGHFSLDALTVRKTVFTKSGFFDETLEFAEDTDLITRLATTCTLVAGMIDQPIAMRGVHDTNRVTNTQKLHRSWAIAYDKLYTWGKDNSMPERARSRCLRKALIRRTWNQSFFQGLKFLLNLKKDHPELRSDIAAYRKIVFGVFGDNIIAKIFIKFSDFTGIA</sequence>
<accession>A0AAJ0XFY5</accession>
<dbReference type="Proteomes" id="UP001296967">
    <property type="component" value="Unassembled WGS sequence"/>
</dbReference>
<dbReference type="PANTHER" id="PTHR22916:SF3">
    <property type="entry name" value="UDP-GLCNAC:BETAGAL BETA-1,3-N-ACETYLGLUCOSAMINYLTRANSFERASE-LIKE PROTEIN 1"/>
    <property type="match status" value="1"/>
</dbReference>
<comment type="caution">
    <text evidence="2">The sequence shown here is derived from an EMBL/GenBank/DDBJ whole genome shotgun (WGS) entry which is preliminary data.</text>
</comment>
<dbReference type="EMBL" id="NHSF01000054">
    <property type="protein sequence ID" value="MBK5930586.1"/>
    <property type="molecule type" value="Genomic_DNA"/>
</dbReference>
<dbReference type="SUPFAM" id="SSF53448">
    <property type="entry name" value="Nucleotide-diphospho-sugar transferases"/>
    <property type="match status" value="1"/>
</dbReference>
<dbReference type="Gene3D" id="3.90.550.10">
    <property type="entry name" value="Spore Coat Polysaccharide Biosynthesis Protein SpsA, Chain A"/>
    <property type="match status" value="1"/>
</dbReference>
<reference evidence="2" key="1">
    <citation type="submission" date="2017-05" db="EMBL/GenBank/DDBJ databases">
        <authorList>
            <person name="Imhoff J.F."/>
            <person name="Rahn T."/>
            <person name="Kuenzel S."/>
            <person name="Neulinger S.C."/>
        </authorList>
    </citation>
    <scope>NUCLEOTIDE SEQUENCE</scope>
    <source>
        <strain evidence="2">DSM 4395</strain>
    </source>
</reference>
<proteinExistence type="predicted"/>
<dbReference type="AlphaFoldDB" id="A0AAJ0XFY5"/>
<keyword evidence="3" id="KW-1185">Reference proteome</keyword>
<feature type="domain" description="Glycosyltransferase 2-like" evidence="1">
    <location>
        <begin position="7"/>
        <end position="103"/>
    </location>
</feature>
<dbReference type="InterPro" id="IPR029044">
    <property type="entry name" value="Nucleotide-diphossugar_trans"/>
</dbReference>
<name>A0AAJ0XFY5_HALSE</name>
<dbReference type="CDD" id="cd00761">
    <property type="entry name" value="Glyco_tranf_GTA_type"/>
    <property type="match status" value="1"/>
</dbReference>
<reference evidence="2" key="2">
    <citation type="journal article" date="2020" name="Microorganisms">
        <title>Osmotic Adaptation and Compatible Solute Biosynthesis of Phototrophic Bacteria as Revealed from Genome Analyses.</title>
        <authorList>
            <person name="Imhoff J.F."/>
            <person name="Rahn T."/>
            <person name="Kunzel S."/>
            <person name="Keller A."/>
            <person name="Neulinger S.C."/>
        </authorList>
    </citation>
    <scope>NUCLEOTIDE SEQUENCE</scope>
    <source>
        <strain evidence="2">DSM 4395</strain>
    </source>
</reference>
<dbReference type="PANTHER" id="PTHR22916">
    <property type="entry name" value="GLYCOSYLTRANSFERASE"/>
    <property type="match status" value="1"/>
</dbReference>
<evidence type="ECO:0000259" key="1">
    <source>
        <dbReference type="Pfam" id="PF00535"/>
    </source>
</evidence>
<dbReference type="RefSeq" id="WP_201245134.1">
    <property type="nucleotide sequence ID" value="NZ_NHSF01000054.1"/>
</dbReference>
<dbReference type="InterPro" id="IPR001173">
    <property type="entry name" value="Glyco_trans_2-like"/>
</dbReference>
<gene>
    <name evidence="2" type="ORF">CCR82_08640</name>
</gene>
<dbReference type="GO" id="GO:0016758">
    <property type="term" value="F:hexosyltransferase activity"/>
    <property type="evidence" value="ECO:0007669"/>
    <property type="project" value="UniProtKB-ARBA"/>
</dbReference>